<evidence type="ECO:0000313" key="2">
    <source>
        <dbReference type="EMBL" id="CAI9945728.1"/>
    </source>
</evidence>
<proteinExistence type="predicted"/>
<dbReference type="InterPro" id="IPR005135">
    <property type="entry name" value="Endo/exonuclease/phosphatase"/>
</dbReference>
<gene>
    <name evidence="2" type="ORF">HINF_LOCUS33373</name>
    <name evidence="3" type="ORF">HINF_LOCUS78572</name>
</gene>
<name>A0AA86PVF0_9EUKA</name>
<sequence>MKNNQSVVDIVNSIKQRQSTIYGLINDIQVTHATKVSYLQEEYAKIVISSNNVQEPFQPKNLTNSKQIANILQIDQDHIETTQTTTNLSFNDNISNQYEQNQNIQQSEPFEVPPSPLRKPFNPQFANPPTVLNLENDQNDILSPKTSTKQIIYAQKEPIIEPEINIQNKLAFLSLNIQNNKNNWEEKLLKISNALSKVNPDVIGTQETLYWQLDQIRGKIHGYGQYGSSRNGYYNQQADEFCAVLYKSDKLKVIQGETFFLSLTPLEVSKSWGSEHNRIATAVKFEIIATQKRFWFFNTQLDTTDETVRCNQLQVILERMKTLNTEGLSIVLSGDFNSDSLSSTYHKLIQEGNMHEAKNALEEYKTRQSWIFTDNNTKIHSLVMSSEQQGVRPIVSNVEFK</sequence>
<evidence type="ECO:0000313" key="4">
    <source>
        <dbReference type="Proteomes" id="UP001642409"/>
    </source>
</evidence>
<feature type="domain" description="Endonuclease/exonuclease/phosphatase" evidence="1">
    <location>
        <begin position="173"/>
        <end position="363"/>
    </location>
</feature>
<dbReference type="InterPro" id="IPR050410">
    <property type="entry name" value="CCR4/nocturin_mRNA_transcr"/>
</dbReference>
<dbReference type="GO" id="GO:0000175">
    <property type="term" value="F:3'-5'-RNA exonuclease activity"/>
    <property type="evidence" value="ECO:0007669"/>
    <property type="project" value="TreeGrafter"/>
</dbReference>
<dbReference type="AlphaFoldDB" id="A0AA86PVF0"/>
<dbReference type="GO" id="GO:0004519">
    <property type="term" value="F:endonuclease activity"/>
    <property type="evidence" value="ECO:0007669"/>
    <property type="project" value="UniProtKB-KW"/>
</dbReference>
<accession>A0AA86PVF0</accession>
<dbReference type="Proteomes" id="UP001642409">
    <property type="component" value="Unassembled WGS sequence"/>
</dbReference>
<keyword evidence="4" id="KW-1185">Reference proteome</keyword>
<evidence type="ECO:0000313" key="3">
    <source>
        <dbReference type="EMBL" id="CAL6115317.1"/>
    </source>
</evidence>
<dbReference type="Pfam" id="PF03372">
    <property type="entry name" value="Exo_endo_phos"/>
    <property type="match status" value="1"/>
</dbReference>
<comment type="caution">
    <text evidence="2">The sequence shown here is derived from an EMBL/GenBank/DDBJ whole genome shotgun (WGS) entry which is preliminary data.</text>
</comment>
<keyword evidence="2" id="KW-0255">Endonuclease</keyword>
<dbReference type="SUPFAM" id="SSF56219">
    <property type="entry name" value="DNase I-like"/>
    <property type="match status" value="1"/>
</dbReference>
<dbReference type="EMBL" id="CATOUU010000750">
    <property type="protein sequence ID" value="CAI9945728.1"/>
    <property type="molecule type" value="Genomic_DNA"/>
</dbReference>
<keyword evidence="2" id="KW-0378">Hydrolase</keyword>
<keyword evidence="2" id="KW-0540">Nuclease</keyword>
<reference evidence="3 4" key="2">
    <citation type="submission" date="2024-07" db="EMBL/GenBank/DDBJ databases">
        <authorList>
            <person name="Akdeniz Z."/>
        </authorList>
    </citation>
    <scope>NUCLEOTIDE SEQUENCE [LARGE SCALE GENOMIC DNA]</scope>
</reference>
<dbReference type="PANTHER" id="PTHR12121">
    <property type="entry name" value="CARBON CATABOLITE REPRESSOR PROTEIN 4"/>
    <property type="match status" value="1"/>
</dbReference>
<reference evidence="2" key="1">
    <citation type="submission" date="2023-06" db="EMBL/GenBank/DDBJ databases">
        <authorList>
            <person name="Kurt Z."/>
        </authorList>
    </citation>
    <scope>NUCLEOTIDE SEQUENCE</scope>
</reference>
<dbReference type="PANTHER" id="PTHR12121:SF36">
    <property type="entry name" value="ENDONUCLEASE_EXONUCLEASE_PHOSPHATASE DOMAIN-CONTAINING PROTEIN"/>
    <property type="match status" value="1"/>
</dbReference>
<organism evidence="2">
    <name type="scientific">Hexamita inflata</name>
    <dbReference type="NCBI Taxonomy" id="28002"/>
    <lineage>
        <taxon>Eukaryota</taxon>
        <taxon>Metamonada</taxon>
        <taxon>Diplomonadida</taxon>
        <taxon>Hexamitidae</taxon>
        <taxon>Hexamitinae</taxon>
        <taxon>Hexamita</taxon>
    </lineage>
</organism>
<dbReference type="Gene3D" id="3.60.10.10">
    <property type="entry name" value="Endonuclease/exonuclease/phosphatase"/>
    <property type="match status" value="1"/>
</dbReference>
<evidence type="ECO:0000259" key="1">
    <source>
        <dbReference type="Pfam" id="PF03372"/>
    </source>
</evidence>
<dbReference type="InterPro" id="IPR036691">
    <property type="entry name" value="Endo/exonu/phosph_ase_sf"/>
</dbReference>
<dbReference type="EMBL" id="CAXDID020000871">
    <property type="protein sequence ID" value="CAL6115317.1"/>
    <property type="molecule type" value="Genomic_DNA"/>
</dbReference>
<protein>
    <submittedName>
        <fullName evidence="2">Endonuclease/exonuclease/phosphatase family protein</fullName>
    </submittedName>
    <submittedName>
        <fullName evidence="3">Endonuclease/exonuclease/phosphatase_family protein</fullName>
    </submittedName>
</protein>